<dbReference type="STRING" id="1111676.MHC_03635"/>
<dbReference type="KEGG" id="mhe:MHC_03635"/>
<dbReference type="Proteomes" id="UP000009135">
    <property type="component" value="Chromosome"/>
</dbReference>
<protein>
    <submittedName>
        <fullName evidence="1">Uncharacterized protein</fullName>
    </submittedName>
</protein>
<gene>
    <name evidence="1" type="ordered locus">MHC_03635</name>
</gene>
<proteinExistence type="predicted"/>
<accession>H6N7G5</accession>
<sequence length="211" mass="24504">MANPFLLKSGVVALSAGGISVVGWQINNYLNRGDKTYSYLLKQRREKSSSTDDWKKIKDFYSSSETSELIPNIPKENVKEEDIKGWCSKELEKPLKEQTKDNLKLIETWCSKPRTLKEQIATLNKTILDVNTGDSNNPHKSKWDSNKEAYKKEGNKFKIKKKENSNNTWVDFEANSVTVEMMKEWCKDQSDKQYKHPEDSTFNTFQNWCSQ</sequence>
<keyword evidence="2" id="KW-1185">Reference proteome</keyword>
<evidence type="ECO:0000313" key="1">
    <source>
        <dbReference type="EMBL" id="AEW45587.1"/>
    </source>
</evidence>
<reference evidence="1 2" key="1">
    <citation type="journal article" date="2012" name="J. Bacteriol.">
        <title>Complete genome sequence of Mycoplasma haemocanis strain Illinois.</title>
        <authorList>
            <person name="do Nascimento N.C."/>
            <person name="Guimaraes A.M."/>
            <person name="Santos A.P."/>
            <person name="Sanmiguel P.J."/>
            <person name="Messick J.B."/>
        </authorList>
    </citation>
    <scope>NUCLEOTIDE SEQUENCE [LARGE SCALE GENOMIC DNA]</scope>
    <source>
        <strain evidence="1 2">Illinois</strain>
    </source>
</reference>
<organism evidence="1 2">
    <name type="scientific">Mycoplasma haemocanis (strain Illinois)</name>
    <dbReference type="NCBI Taxonomy" id="1111676"/>
    <lineage>
        <taxon>Bacteria</taxon>
        <taxon>Bacillati</taxon>
        <taxon>Mycoplasmatota</taxon>
        <taxon>Mollicutes</taxon>
        <taxon>Mycoplasmataceae</taxon>
        <taxon>Mycoplasma</taxon>
    </lineage>
</organism>
<dbReference type="EMBL" id="CP003199">
    <property type="protein sequence ID" value="AEW45587.1"/>
    <property type="molecule type" value="Genomic_DNA"/>
</dbReference>
<dbReference type="HOGENOM" id="CLU_098620_2_0_14"/>
<dbReference type="OrthoDB" id="9823621at2"/>
<name>H6N7G5_MYCHN</name>
<evidence type="ECO:0000313" key="2">
    <source>
        <dbReference type="Proteomes" id="UP000009135"/>
    </source>
</evidence>
<dbReference type="AlphaFoldDB" id="H6N7G5"/>